<dbReference type="Proteomes" id="UP000756921">
    <property type="component" value="Unassembled WGS sequence"/>
</dbReference>
<feature type="compositionally biased region" description="Polar residues" evidence="2">
    <location>
        <begin position="21"/>
        <end position="31"/>
    </location>
</feature>
<name>A0A9P6GS74_9PLEO</name>
<feature type="domain" description="Peptidase M28" evidence="6">
    <location>
        <begin position="524"/>
        <end position="708"/>
    </location>
</feature>
<keyword evidence="3" id="KW-0472">Membrane</keyword>
<dbReference type="GO" id="GO:0004180">
    <property type="term" value="F:carboxypeptidase activity"/>
    <property type="evidence" value="ECO:0007669"/>
    <property type="project" value="UniProtKB-KW"/>
</dbReference>
<dbReference type="InterPro" id="IPR036757">
    <property type="entry name" value="TFR-like_dimer_dom_sf"/>
</dbReference>
<dbReference type="EMBL" id="WJXW01000002">
    <property type="protein sequence ID" value="KAF9740263.1"/>
    <property type="molecule type" value="Genomic_DNA"/>
</dbReference>
<comment type="caution">
    <text evidence="7">The sequence shown here is derived from an EMBL/GenBank/DDBJ whole genome shotgun (WGS) entry which is preliminary data.</text>
</comment>
<dbReference type="PANTHER" id="PTHR10404">
    <property type="entry name" value="N-ACETYLATED-ALPHA-LINKED ACIDIC DIPEPTIDASE"/>
    <property type="match status" value="1"/>
</dbReference>
<protein>
    <submittedName>
        <fullName evidence="7">Glutamate carboxypeptidase-like protein 1</fullName>
    </submittedName>
</protein>
<sequence length="919" mass="103312">MADEKHLYEIREEPPIPSYEEATSSSNTQYSRRGPQEASDDAERQTLLGHDLPAGSNAPSNSRRRNGYYHPPSVQSVDDDDDDDGDGDSGLGSPVHADEEAELRETMEEMEMLDPESAEEGRSRRNRSRGRFSKRFYSITNSLSSFHLPQIPWPSSPAALFHSLTSRLPTIPEEYRPGWPVMARLCGLVLIVAVVYFLVVSEVMPMGGAGFGAPFNPEWVRQFALQNVETPRIQENLRYVTSYDHVAGTEGSYILGQWIEEQFKEAHMDTYTHDEYFVYLNYPTENGRRVAIVEPKEKQWEAQLDEREAYDPPRAQTKSFHGYSASGNVTGPLIYVNYGDKKDFKTLWDSGIDVQGAVVLMRYYGSQADRAMKVKAAQNAGVAGVIMYSDPADDGFKKGKVWPEGRWRPAGSVQRGSVAMSNMIIGDPLTPGLPSTKDQKRMPKDKNPALPTIPSIPISWDQAQKLLQSLQGIGEEIAPEGNFEHWIGGVPDVGEKWWSGHPEKSPKVNLQNNQEEVDRQRITNVFGSFLGSEDKAKKIIVGSHRDSWCFGAADPGSGTAVMLEVARVLGELRMQGWRPLRTIEFASWDAEEYNMIGSTEHVEANMEELRANAVAYLNVDVGVTGDKLWANGSPIFKHAWNRVLDRISDPHKNVTLLKLWQHHHGDNFGGLGVDSDYVAFQDLAGCSSLNFGFSGPEHGDMAHSCYETFEWMSHHVDPDFVYHNLLTQIWVLFILELAQEPLMPLKVDDYATSLQEEGQKLIEWTEKQGGDYDIGMFQPLADALAKVGGKAQEFEQWETTWYNQIVNTGGFETQGLTVQRVAHNARMSDFESDLLDVQRGNVDGEQERGASLLPGRTQFKHIIFGPSRYDASDTSYTFPFIRDAIERHTLGETKDWKETEAQIKKTADILDRAAERLMH</sequence>
<dbReference type="SUPFAM" id="SSF52025">
    <property type="entry name" value="PA domain"/>
    <property type="match status" value="1"/>
</dbReference>
<dbReference type="Pfam" id="PF04389">
    <property type="entry name" value="Peptidase_M28"/>
    <property type="match status" value="1"/>
</dbReference>
<evidence type="ECO:0000313" key="8">
    <source>
        <dbReference type="Proteomes" id="UP000756921"/>
    </source>
</evidence>
<dbReference type="Pfam" id="PF04253">
    <property type="entry name" value="TFR_dimer"/>
    <property type="match status" value="1"/>
</dbReference>
<evidence type="ECO:0000259" key="6">
    <source>
        <dbReference type="Pfam" id="PF04389"/>
    </source>
</evidence>
<evidence type="ECO:0000313" key="7">
    <source>
        <dbReference type="EMBL" id="KAF9740263.1"/>
    </source>
</evidence>
<dbReference type="InterPro" id="IPR039373">
    <property type="entry name" value="Peptidase_M28B"/>
</dbReference>
<keyword evidence="8" id="KW-1185">Reference proteome</keyword>
<reference evidence="7" key="1">
    <citation type="journal article" date="2020" name="Mol. Plant Microbe Interact.">
        <title>Genome Sequence of the Biocontrol Agent Coniothyrium minitans strain Conio (IMI 134523).</title>
        <authorList>
            <person name="Patel D."/>
            <person name="Shittu T.A."/>
            <person name="Baroncelli R."/>
            <person name="Muthumeenakshi S."/>
            <person name="Osborne T.H."/>
            <person name="Janganan T.K."/>
            <person name="Sreenivasaprasad S."/>
        </authorList>
    </citation>
    <scope>NUCLEOTIDE SEQUENCE</scope>
    <source>
        <strain evidence="7">Conio</strain>
    </source>
</reference>
<dbReference type="Gene3D" id="1.20.930.40">
    <property type="entry name" value="Transferrin receptor-like, dimerisation domain"/>
    <property type="match status" value="1"/>
</dbReference>
<feature type="transmembrane region" description="Helical" evidence="3">
    <location>
        <begin position="181"/>
        <end position="199"/>
    </location>
</feature>
<dbReference type="Gene3D" id="3.40.630.10">
    <property type="entry name" value="Zn peptidases"/>
    <property type="match status" value="1"/>
</dbReference>
<evidence type="ECO:0000256" key="3">
    <source>
        <dbReference type="SAM" id="Phobius"/>
    </source>
</evidence>
<feature type="compositionally biased region" description="Basic and acidic residues" evidence="2">
    <location>
        <begin position="1"/>
        <end position="14"/>
    </location>
</feature>
<dbReference type="PANTHER" id="PTHR10404:SF71">
    <property type="entry name" value="CARBOXYPEPTIDASE TRE2, PUTATIVE (AFU_ORTHOLOGUE AFUA_3G10650)-RELATED"/>
    <property type="match status" value="1"/>
</dbReference>
<evidence type="ECO:0000256" key="1">
    <source>
        <dbReference type="ARBA" id="ARBA00005634"/>
    </source>
</evidence>
<keyword evidence="7" id="KW-0378">Hydrolase</keyword>
<dbReference type="Gene3D" id="3.50.30.30">
    <property type="match status" value="1"/>
</dbReference>
<dbReference type="SUPFAM" id="SSF53187">
    <property type="entry name" value="Zn-dependent exopeptidases"/>
    <property type="match status" value="1"/>
</dbReference>
<keyword evidence="7" id="KW-0645">Protease</keyword>
<dbReference type="CDD" id="cd08022">
    <property type="entry name" value="M28_PSMA_like"/>
    <property type="match status" value="1"/>
</dbReference>
<keyword evidence="7" id="KW-0121">Carboxypeptidase</keyword>
<evidence type="ECO:0000259" key="4">
    <source>
        <dbReference type="Pfam" id="PF02225"/>
    </source>
</evidence>
<dbReference type="InterPro" id="IPR007365">
    <property type="entry name" value="TFR-like_dimer_dom"/>
</dbReference>
<gene>
    <name evidence="7" type="ORF">PMIN01_02898</name>
</gene>
<dbReference type="AlphaFoldDB" id="A0A9P6GS74"/>
<dbReference type="InterPro" id="IPR046450">
    <property type="entry name" value="PA_dom_sf"/>
</dbReference>
<feature type="domain" description="Transferrin receptor-like dimerisation" evidence="5">
    <location>
        <begin position="777"/>
        <end position="917"/>
    </location>
</feature>
<organism evidence="7 8">
    <name type="scientific">Paraphaeosphaeria minitans</name>
    <dbReference type="NCBI Taxonomy" id="565426"/>
    <lineage>
        <taxon>Eukaryota</taxon>
        <taxon>Fungi</taxon>
        <taxon>Dikarya</taxon>
        <taxon>Ascomycota</taxon>
        <taxon>Pezizomycotina</taxon>
        <taxon>Dothideomycetes</taxon>
        <taxon>Pleosporomycetidae</taxon>
        <taxon>Pleosporales</taxon>
        <taxon>Massarineae</taxon>
        <taxon>Didymosphaeriaceae</taxon>
        <taxon>Paraphaeosphaeria</taxon>
    </lineage>
</organism>
<feature type="compositionally biased region" description="Acidic residues" evidence="2">
    <location>
        <begin position="77"/>
        <end position="87"/>
    </location>
</feature>
<dbReference type="InterPro" id="IPR007484">
    <property type="entry name" value="Peptidase_M28"/>
</dbReference>
<feature type="domain" description="PA" evidence="4">
    <location>
        <begin position="329"/>
        <end position="417"/>
    </location>
</feature>
<dbReference type="InterPro" id="IPR003137">
    <property type="entry name" value="PA_domain"/>
</dbReference>
<dbReference type="SUPFAM" id="SSF47672">
    <property type="entry name" value="Transferrin receptor-like dimerisation domain"/>
    <property type="match status" value="1"/>
</dbReference>
<dbReference type="FunFam" id="3.40.630.10:FF:000101">
    <property type="entry name" value="N-acetylated alpha-linked acidic dipeptidase like 1"/>
    <property type="match status" value="1"/>
</dbReference>
<dbReference type="OrthoDB" id="5841748at2759"/>
<keyword evidence="3" id="KW-1133">Transmembrane helix</keyword>
<dbReference type="CDD" id="cd02121">
    <property type="entry name" value="PA_GCPII_like"/>
    <property type="match status" value="1"/>
</dbReference>
<keyword evidence="3" id="KW-0812">Transmembrane</keyword>
<dbReference type="Pfam" id="PF02225">
    <property type="entry name" value="PA"/>
    <property type="match status" value="1"/>
</dbReference>
<accession>A0A9P6GS74</accession>
<proteinExistence type="inferred from homology"/>
<feature type="region of interest" description="Disordered" evidence="2">
    <location>
        <begin position="1"/>
        <end position="100"/>
    </location>
</feature>
<evidence type="ECO:0000259" key="5">
    <source>
        <dbReference type="Pfam" id="PF04253"/>
    </source>
</evidence>
<comment type="similarity">
    <text evidence="1">Belongs to the peptidase M28 family. M28B subfamily.</text>
</comment>
<evidence type="ECO:0000256" key="2">
    <source>
        <dbReference type="SAM" id="MobiDB-lite"/>
    </source>
</evidence>